<dbReference type="PANTHER" id="PTHR46115">
    <property type="entry name" value="THIOREDOXIN-LIKE PROTEIN 1"/>
    <property type="match status" value="1"/>
</dbReference>
<accession>A0A0C3Q630</accession>
<dbReference type="OrthoDB" id="10263751at2759"/>
<dbReference type="SUPFAM" id="SSF49785">
    <property type="entry name" value="Galactose-binding domain-like"/>
    <property type="match status" value="1"/>
</dbReference>
<feature type="domain" description="PITH" evidence="5">
    <location>
        <begin position="120"/>
        <end position="296"/>
    </location>
</feature>
<dbReference type="Gene3D" id="3.40.30.10">
    <property type="entry name" value="Glutaredoxin"/>
    <property type="match status" value="1"/>
</dbReference>
<evidence type="ECO:0000313" key="6">
    <source>
        <dbReference type="EMBL" id="KIO19191.1"/>
    </source>
</evidence>
<dbReference type="InterPro" id="IPR010400">
    <property type="entry name" value="PITH_dom"/>
</dbReference>
<dbReference type="Pfam" id="PF06201">
    <property type="entry name" value="PITH"/>
    <property type="match status" value="1"/>
</dbReference>
<protein>
    <recommendedName>
        <fullName evidence="1">Thioredoxin</fullName>
    </recommendedName>
</protein>
<name>A0A0C3Q630_9AGAM</name>
<dbReference type="PROSITE" id="PS51532">
    <property type="entry name" value="PITH"/>
    <property type="match status" value="1"/>
</dbReference>
<dbReference type="Pfam" id="PF00085">
    <property type="entry name" value="Thioredoxin"/>
    <property type="match status" value="1"/>
</dbReference>
<dbReference type="GO" id="GO:0005737">
    <property type="term" value="C:cytoplasm"/>
    <property type="evidence" value="ECO:0007669"/>
    <property type="project" value="UniProtKB-ARBA"/>
</dbReference>
<gene>
    <name evidence="6" type="ORF">M407DRAFT_246251</name>
</gene>
<dbReference type="AlphaFoldDB" id="A0A0C3Q630"/>
<feature type="region of interest" description="Disordered" evidence="3">
    <location>
        <begin position="102"/>
        <end position="125"/>
    </location>
</feature>
<dbReference type="EMBL" id="KN823236">
    <property type="protein sequence ID" value="KIO19191.1"/>
    <property type="molecule type" value="Genomic_DNA"/>
</dbReference>
<dbReference type="HOGENOM" id="CLU_072377_0_1_1"/>
<evidence type="ECO:0000256" key="1">
    <source>
        <dbReference type="ARBA" id="ARBA00020570"/>
    </source>
</evidence>
<dbReference type="PROSITE" id="PS00194">
    <property type="entry name" value="THIOREDOXIN_1"/>
    <property type="match status" value="1"/>
</dbReference>
<dbReference type="InterPro" id="IPR013766">
    <property type="entry name" value="Thioredoxin_domain"/>
</dbReference>
<dbReference type="CDD" id="cd02947">
    <property type="entry name" value="TRX_family"/>
    <property type="match status" value="1"/>
</dbReference>
<evidence type="ECO:0000256" key="3">
    <source>
        <dbReference type="SAM" id="MobiDB-lite"/>
    </source>
</evidence>
<dbReference type="InterPro" id="IPR037047">
    <property type="entry name" value="PITH_dom_sf"/>
</dbReference>
<dbReference type="SUPFAM" id="SSF52833">
    <property type="entry name" value="Thioredoxin-like"/>
    <property type="match status" value="1"/>
</dbReference>
<evidence type="ECO:0000259" key="5">
    <source>
        <dbReference type="PROSITE" id="PS51532"/>
    </source>
</evidence>
<dbReference type="Gene3D" id="2.60.120.470">
    <property type="entry name" value="PITH domain"/>
    <property type="match status" value="1"/>
</dbReference>
<keyword evidence="7" id="KW-1185">Reference proteome</keyword>
<evidence type="ECO:0000256" key="2">
    <source>
        <dbReference type="ARBA" id="ARBA00023157"/>
    </source>
</evidence>
<evidence type="ECO:0000313" key="7">
    <source>
        <dbReference type="Proteomes" id="UP000054248"/>
    </source>
</evidence>
<dbReference type="InterPro" id="IPR008979">
    <property type="entry name" value="Galactose-bd-like_sf"/>
</dbReference>
<sequence>MASPWLRHINKESELNQLTDTKPVVVIDFHATWCGPCHAIAPLYSQLADQYKTVTFTKVDVDKLQSVAKKYNVTAMPTFVVVKDRQEVDRIKGADQKALRSLVQKHAPKADESSEASGSGEGGPAPSDVSLLEYLDLNQVNCLNENQDHTLKSIIGNRVRNSSAAYLESDADEQLLLTLPFNQVVRIRSIVIHTKEAQNGPKDIKLDINKPSIGFDDIEDAKEPAVVQEITVPEDFVAEGKHIHLRFVRLQRVNSLHIFVSSNHGGVDETRIDAIDVFGQPVVTMQMAGFKKTEDD</sequence>
<feature type="domain" description="Thioredoxin" evidence="4">
    <location>
        <begin position="1"/>
        <end position="108"/>
    </location>
</feature>
<dbReference type="InterPro" id="IPR036249">
    <property type="entry name" value="Thioredoxin-like_sf"/>
</dbReference>
<proteinExistence type="predicted"/>
<dbReference type="STRING" id="1051891.A0A0C3Q630"/>
<dbReference type="FunFam" id="3.40.30.10:FF:000245">
    <property type="entry name" value="Thioredoxin"/>
    <property type="match status" value="1"/>
</dbReference>
<dbReference type="PRINTS" id="PR00421">
    <property type="entry name" value="THIOREDOXIN"/>
</dbReference>
<reference evidence="6 7" key="1">
    <citation type="submission" date="2014-04" db="EMBL/GenBank/DDBJ databases">
        <authorList>
            <consortium name="DOE Joint Genome Institute"/>
            <person name="Kuo A."/>
            <person name="Girlanda M."/>
            <person name="Perotto S."/>
            <person name="Kohler A."/>
            <person name="Nagy L.G."/>
            <person name="Floudas D."/>
            <person name="Copeland A."/>
            <person name="Barry K.W."/>
            <person name="Cichocki N."/>
            <person name="Veneault-Fourrey C."/>
            <person name="LaButti K."/>
            <person name="Lindquist E.A."/>
            <person name="Lipzen A."/>
            <person name="Lundell T."/>
            <person name="Morin E."/>
            <person name="Murat C."/>
            <person name="Sun H."/>
            <person name="Tunlid A."/>
            <person name="Henrissat B."/>
            <person name="Grigoriev I.V."/>
            <person name="Hibbett D.S."/>
            <person name="Martin F."/>
            <person name="Nordberg H.P."/>
            <person name="Cantor M.N."/>
            <person name="Hua S.X."/>
        </authorList>
    </citation>
    <scope>NUCLEOTIDE SEQUENCE [LARGE SCALE GENOMIC DNA]</scope>
    <source>
        <strain evidence="6 7">MUT 4182</strain>
    </source>
</reference>
<reference evidence="7" key="2">
    <citation type="submission" date="2015-01" db="EMBL/GenBank/DDBJ databases">
        <title>Evolutionary Origins and Diversification of the Mycorrhizal Mutualists.</title>
        <authorList>
            <consortium name="DOE Joint Genome Institute"/>
            <consortium name="Mycorrhizal Genomics Consortium"/>
            <person name="Kohler A."/>
            <person name="Kuo A."/>
            <person name="Nagy L.G."/>
            <person name="Floudas D."/>
            <person name="Copeland A."/>
            <person name="Barry K.W."/>
            <person name="Cichocki N."/>
            <person name="Veneault-Fourrey C."/>
            <person name="LaButti K."/>
            <person name="Lindquist E.A."/>
            <person name="Lipzen A."/>
            <person name="Lundell T."/>
            <person name="Morin E."/>
            <person name="Murat C."/>
            <person name="Riley R."/>
            <person name="Ohm R."/>
            <person name="Sun H."/>
            <person name="Tunlid A."/>
            <person name="Henrissat B."/>
            <person name="Grigoriev I.V."/>
            <person name="Hibbett D.S."/>
            <person name="Martin F."/>
        </authorList>
    </citation>
    <scope>NUCLEOTIDE SEQUENCE [LARGE SCALE GENOMIC DNA]</scope>
    <source>
        <strain evidence="7">MUT 4182</strain>
    </source>
</reference>
<dbReference type="Proteomes" id="UP000054248">
    <property type="component" value="Unassembled WGS sequence"/>
</dbReference>
<evidence type="ECO:0000259" key="4">
    <source>
        <dbReference type="PROSITE" id="PS51352"/>
    </source>
</evidence>
<dbReference type="PROSITE" id="PS51352">
    <property type="entry name" value="THIOREDOXIN_2"/>
    <property type="match status" value="1"/>
</dbReference>
<keyword evidence="2" id="KW-1015">Disulfide bond</keyword>
<dbReference type="InterPro" id="IPR017937">
    <property type="entry name" value="Thioredoxin_CS"/>
</dbReference>
<organism evidence="6 7">
    <name type="scientific">Tulasnella calospora MUT 4182</name>
    <dbReference type="NCBI Taxonomy" id="1051891"/>
    <lineage>
        <taxon>Eukaryota</taxon>
        <taxon>Fungi</taxon>
        <taxon>Dikarya</taxon>
        <taxon>Basidiomycota</taxon>
        <taxon>Agaricomycotina</taxon>
        <taxon>Agaricomycetes</taxon>
        <taxon>Cantharellales</taxon>
        <taxon>Tulasnellaceae</taxon>
        <taxon>Tulasnella</taxon>
    </lineage>
</organism>